<dbReference type="PROSITE" id="PS51762">
    <property type="entry name" value="GH16_2"/>
    <property type="match status" value="1"/>
</dbReference>
<dbReference type="Gene3D" id="2.60.120.200">
    <property type="match status" value="1"/>
</dbReference>
<gene>
    <name evidence="4" type="ORF">DFJ67_6203</name>
</gene>
<dbReference type="PANTHER" id="PTHR10963:SF55">
    <property type="entry name" value="GLYCOSIDE HYDROLASE FAMILY 16 PROTEIN"/>
    <property type="match status" value="1"/>
</dbReference>
<dbReference type="GO" id="GO:0005975">
    <property type="term" value="P:carbohydrate metabolic process"/>
    <property type="evidence" value="ECO:0007669"/>
    <property type="project" value="InterPro"/>
</dbReference>
<feature type="domain" description="GH16" evidence="3">
    <location>
        <begin position="153"/>
        <end position="449"/>
    </location>
</feature>
<evidence type="ECO:0000313" key="5">
    <source>
        <dbReference type="Proteomes" id="UP000256913"/>
    </source>
</evidence>
<proteinExistence type="inferred from homology"/>
<protein>
    <submittedName>
        <fullName evidence="4">Glycosyl hydrolase family 16</fullName>
    </submittedName>
</protein>
<dbReference type="Proteomes" id="UP000256913">
    <property type="component" value="Unassembled WGS sequence"/>
</dbReference>
<comment type="caution">
    <text evidence="4">The sequence shown here is derived from an EMBL/GenBank/DDBJ whole genome shotgun (WGS) entry which is preliminary data.</text>
</comment>
<sequence>MESLEPVQGRSRGRRARGRPLRVLAAAAGAAVLALGAAQPASAAPRVTLAVAAPTSGSTVHDTTELRFTGTNLKTVRVYQLARQVATATVDASGTSATAQVDSSALRDGLVLLRAVAWGRGSLLPRATTTLLVRVDNARADQHPAGYKLVYGDDFGGRTLDRDKWCTRYMYDGGTESAAEQAKIDPTCLGRDPVTGTTLGTLDSLGGNGTAPGQEAEVYRDVNKDGAAMHTVQDGYLSLHATATRLDQPYLRYESAMIRSKEEFAPTAAHPLYLTTRVRLPDVRGSWPAFWLAGGYGDGHVRPPWPPEIDILEAPYNNSGNGADVLWTAVQTYYDHAEFPNGAPQGPIQTTYADSDFDGNAYHADSSIRDRWIEVAAEWTPDSVCWFMDGKKLACKTYKWVANDGPQNTTPATILMNLAVGGPWAGADGVDDAKFPMTYDIDHVRVYRK</sequence>
<dbReference type="AlphaFoldDB" id="A0A3D9ZUK4"/>
<feature type="signal peptide" evidence="2">
    <location>
        <begin position="1"/>
        <end position="43"/>
    </location>
</feature>
<keyword evidence="4" id="KW-0378">Hydrolase</keyword>
<feature type="chain" id="PRO_5017570065" evidence="2">
    <location>
        <begin position="44"/>
        <end position="449"/>
    </location>
</feature>
<dbReference type="Pfam" id="PF00722">
    <property type="entry name" value="Glyco_hydro_16"/>
    <property type="match status" value="1"/>
</dbReference>
<dbReference type="SUPFAM" id="SSF49899">
    <property type="entry name" value="Concanavalin A-like lectins/glucanases"/>
    <property type="match status" value="1"/>
</dbReference>
<dbReference type="GO" id="GO:0004553">
    <property type="term" value="F:hydrolase activity, hydrolyzing O-glycosyl compounds"/>
    <property type="evidence" value="ECO:0007669"/>
    <property type="project" value="InterPro"/>
</dbReference>
<keyword evidence="5" id="KW-1185">Reference proteome</keyword>
<dbReference type="InterPro" id="IPR050546">
    <property type="entry name" value="Glycosyl_Hydrlase_16"/>
</dbReference>
<organism evidence="4 5">
    <name type="scientific">Asanoa ferruginea</name>
    <dbReference type="NCBI Taxonomy" id="53367"/>
    <lineage>
        <taxon>Bacteria</taxon>
        <taxon>Bacillati</taxon>
        <taxon>Actinomycetota</taxon>
        <taxon>Actinomycetes</taxon>
        <taxon>Micromonosporales</taxon>
        <taxon>Micromonosporaceae</taxon>
        <taxon>Asanoa</taxon>
    </lineage>
</organism>
<dbReference type="PANTHER" id="PTHR10963">
    <property type="entry name" value="GLYCOSYL HYDROLASE-RELATED"/>
    <property type="match status" value="1"/>
</dbReference>
<dbReference type="RefSeq" id="WP_116071478.1">
    <property type="nucleotide sequence ID" value="NZ_BONB01000003.1"/>
</dbReference>
<dbReference type="EMBL" id="QUMQ01000001">
    <property type="protein sequence ID" value="REG00153.1"/>
    <property type="molecule type" value="Genomic_DNA"/>
</dbReference>
<evidence type="ECO:0000256" key="1">
    <source>
        <dbReference type="ARBA" id="ARBA00006865"/>
    </source>
</evidence>
<name>A0A3D9ZUK4_9ACTN</name>
<dbReference type="InterPro" id="IPR000757">
    <property type="entry name" value="Beta-glucanase-like"/>
</dbReference>
<dbReference type="OrthoDB" id="9809583at2"/>
<evidence type="ECO:0000259" key="3">
    <source>
        <dbReference type="PROSITE" id="PS51762"/>
    </source>
</evidence>
<dbReference type="CDD" id="cd08023">
    <property type="entry name" value="GH16_laminarinase_like"/>
    <property type="match status" value="1"/>
</dbReference>
<accession>A0A3D9ZUK4</accession>
<keyword evidence="2" id="KW-0732">Signal</keyword>
<evidence type="ECO:0000256" key="2">
    <source>
        <dbReference type="SAM" id="SignalP"/>
    </source>
</evidence>
<evidence type="ECO:0000313" key="4">
    <source>
        <dbReference type="EMBL" id="REG00153.1"/>
    </source>
</evidence>
<comment type="similarity">
    <text evidence="1">Belongs to the glycosyl hydrolase 16 family.</text>
</comment>
<reference evidence="4 5" key="1">
    <citation type="submission" date="2018-08" db="EMBL/GenBank/DDBJ databases">
        <title>Sequencing the genomes of 1000 actinobacteria strains.</title>
        <authorList>
            <person name="Klenk H.-P."/>
        </authorList>
    </citation>
    <scope>NUCLEOTIDE SEQUENCE [LARGE SCALE GENOMIC DNA]</scope>
    <source>
        <strain evidence="4 5">DSM 44099</strain>
    </source>
</reference>
<dbReference type="InterPro" id="IPR013320">
    <property type="entry name" value="ConA-like_dom_sf"/>
</dbReference>